<feature type="compositionally biased region" description="Acidic residues" evidence="1">
    <location>
        <begin position="28"/>
        <end position="41"/>
    </location>
</feature>
<gene>
    <name evidence="2" type="ORF">Pcinc_024826</name>
</gene>
<comment type="caution">
    <text evidence="2">The sequence shown here is derived from an EMBL/GenBank/DDBJ whole genome shotgun (WGS) entry which is preliminary data.</text>
</comment>
<proteinExistence type="predicted"/>
<accession>A0AAE1FBV3</accession>
<keyword evidence="3" id="KW-1185">Reference proteome</keyword>
<dbReference type="Proteomes" id="UP001286313">
    <property type="component" value="Unassembled WGS sequence"/>
</dbReference>
<evidence type="ECO:0000313" key="3">
    <source>
        <dbReference type="Proteomes" id="UP001286313"/>
    </source>
</evidence>
<name>A0AAE1FBV3_PETCI</name>
<reference evidence="2" key="1">
    <citation type="submission" date="2023-10" db="EMBL/GenBank/DDBJ databases">
        <title>Genome assemblies of two species of porcelain crab, Petrolisthes cinctipes and Petrolisthes manimaculis (Anomura: Porcellanidae).</title>
        <authorList>
            <person name="Angst P."/>
        </authorList>
    </citation>
    <scope>NUCLEOTIDE SEQUENCE</scope>
    <source>
        <strain evidence="2">PB745_01</strain>
        <tissue evidence="2">Gill</tissue>
    </source>
</reference>
<feature type="region of interest" description="Disordered" evidence="1">
    <location>
        <begin position="1"/>
        <end position="80"/>
    </location>
</feature>
<dbReference type="EMBL" id="JAWQEG010002762">
    <property type="protein sequence ID" value="KAK3869883.1"/>
    <property type="molecule type" value="Genomic_DNA"/>
</dbReference>
<evidence type="ECO:0000313" key="2">
    <source>
        <dbReference type="EMBL" id="KAK3869883.1"/>
    </source>
</evidence>
<sequence>MSNKYRTLLATSDVDEEDDPEFLPNNDENSETSDDDEEVEDSTVVLEINMDGTNPAPEQPEYHRKKKRRLYWNHIQNRDK</sequence>
<dbReference type="AlphaFoldDB" id="A0AAE1FBV3"/>
<evidence type="ECO:0000256" key="1">
    <source>
        <dbReference type="SAM" id="MobiDB-lite"/>
    </source>
</evidence>
<organism evidence="2 3">
    <name type="scientific">Petrolisthes cinctipes</name>
    <name type="common">Flat porcelain crab</name>
    <dbReference type="NCBI Taxonomy" id="88211"/>
    <lineage>
        <taxon>Eukaryota</taxon>
        <taxon>Metazoa</taxon>
        <taxon>Ecdysozoa</taxon>
        <taxon>Arthropoda</taxon>
        <taxon>Crustacea</taxon>
        <taxon>Multicrustacea</taxon>
        <taxon>Malacostraca</taxon>
        <taxon>Eumalacostraca</taxon>
        <taxon>Eucarida</taxon>
        <taxon>Decapoda</taxon>
        <taxon>Pleocyemata</taxon>
        <taxon>Anomura</taxon>
        <taxon>Galatheoidea</taxon>
        <taxon>Porcellanidae</taxon>
        <taxon>Petrolisthes</taxon>
    </lineage>
</organism>
<protein>
    <submittedName>
        <fullName evidence="2">Uncharacterized protein</fullName>
    </submittedName>
</protein>